<feature type="domain" description="PD-(D/E)XK endonuclease-like" evidence="1">
    <location>
        <begin position="688"/>
        <end position="852"/>
    </location>
</feature>
<sequence length="984" mass="111706">MTRAKNRGHSARQPFHIVPWDSDFLEAVLQLALRLTRNRPGDAVLVFPHGRPRRHLIDRLRNAPGVPKPCLLPQMYTVQELFTRIRAEREQRPPQTVGLLDRVGLLLECVTDLASPGTPLCEALTAGGQRHFFPWGARLSALLEDCFSQGLRPDDLTHMEGQVAPFAASLLENLGRIHERYTLALMERGWSTPGFDAFRAVDGLEGTPSCLEGRTVIIAGFAALNGTEERLFEHLWRHCGADICLHTDAAVARMGQERVHWTCEDHVRWLTSWRAEAELLHAPRAFKPRVSFCEGYDLHSQLHELGTLLQNTEDLSSTAVVLPDTGLLMPVLHHLPTKAVNISMGYPLVRSTLFRLLETLMRLQETRGSNGQYHWRECIDLIRHPYLKMLEVEGTRPLPEVFHVVEDRLRGGTRFADLATVMEEALAETDVAPGTQDLCRTLLDLCLSRWERASTPAALADAVGFLCAVLLERGGDLWERFPIDAECLFRLMQRVIPALRESELAATAFPQDVLFTILRETVRAERVPFEADPIGGLQVLGMLESRLLTFRRVIVLDATDDRLPGAPPNDPLLPDSLRPQVGLPDARRRERITAHNFHRLLAGAEEVNLLWQAGVERSGLLDDKKARSRFVEEMLWHEERAAGRLFRPGEGPLGTVTCTVRPFESTPRHILKTDAVRDALARFFERPVSPSRLDAYLTCPFRFYHEHLCRLAPPDEVIEGEDPAAVGTLLHEALNRFYAPWRGIEVTRDRLDPEMLERHFRQSLHESGLADRFPADALAMLETAGPERLRRFLARQPDRTVVLHLEEAFTADVEVDGRTRRLGGRLDRVDRRGEGAVVLDYKTGSLRTVRPDVWEDHGLWERVRTWEPAADRPLTGQDEGSREDLLDELARRMPSVQLPCYIHLYGQATGEDVHDAAWVELRDSGDERPLFGDRCDDAVRDEAISRHIPDLMRFLLRHMELAPAFMPRHGRHCDWCSCRKLCRV</sequence>
<dbReference type="KEGG" id="dvl:Dvul_1165"/>
<protein>
    <recommendedName>
        <fullName evidence="1">PD-(D/E)XK endonuclease-like domain-containing protein</fullName>
    </recommendedName>
</protein>
<name>A0A0H3A812_NITV4</name>
<dbReference type="Gene3D" id="3.90.320.10">
    <property type="match status" value="1"/>
</dbReference>
<dbReference type="HOGENOM" id="CLU_301055_0_0_7"/>
<dbReference type="AlphaFoldDB" id="A0A0H3A812"/>
<dbReference type="SUPFAM" id="SSF52540">
    <property type="entry name" value="P-loop containing nucleoside triphosphate hydrolases"/>
    <property type="match status" value="1"/>
</dbReference>
<organism evidence="2 3">
    <name type="scientific">Nitratidesulfovibrio vulgaris (strain DP4)</name>
    <name type="common">Desulfovibrio vulgaris</name>
    <dbReference type="NCBI Taxonomy" id="391774"/>
    <lineage>
        <taxon>Bacteria</taxon>
        <taxon>Pseudomonadati</taxon>
        <taxon>Thermodesulfobacteriota</taxon>
        <taxon>Desulfovibrionia</taxon>
        <taxon>Desulfovibrionales</taxon>
        <taxon>Desulfovibrionaceae</taxon>
        <taxon>Nitratidesulfovibrio</taxon>
    </lineage>
</organism>
<evidence type="ECO:0000313" key="3">
    <source>
        <dbReference type="Proteomes" id="UP000009173"/>
    </source>
</evidence>
<dbReference type="InterPro" id="IPR027417">
    <property type="entry name" value="P-loop_NTPase"/>
</dbReference>
<dbReference type="InterPro" id="IPR011604">
    <property type="entry name" value="PDDEXK-like_dom_sf"/>
</dbReference>
<dbReference type="RefSeq" id="WP_011792108.1">
    <property type="nucleotide sequence ID" value="NC_008751.1"/>
</dbReference>
<proteinExistence type="predicted"/>
<dbReference type="Proteomes" id="UP000009173">
    <property type="component" value="Chromosome"/>
</dbReference>
<dbReference type="InterPro" id="IPR038726">
    <property type="entry name" value="PDDEXK_AddAB-type"/>
</dbReference>
<accession>A0A0H3A812</accession>
<evidence type="ECO:0000313" key="2">
    <source>
        <dbReference type="EMBL" id="ABM28185.1"/>
    </source>
</evidence>
<gene>
    <name evidence="2" type="ordered locus">Dvul_1165</name>
</gene>
<dbReference type="Pfam" id="PF12705">
    <property type="entry name" value="PDDEXK_1"/>
    <property type="match status" value="1"/>
</dbReference>
<reference evidence="3" key="1">
    <citation type="journal article" date="2009" name="Environ. Microbiol.">
        <title>Contribution of mobile genetic elements to Desulfovibrio vulgaris genome plasticity.</title>
        <authorList>
            <person name="Walker C.B."/>
            <person name="Stolyar S."/>
            <person name="Chivian D."/>
            <person name="Pinel N."/>
            <person name="Gabster J.A."/>
            <person name="Dehal P.S."/>
            <person name="He Z."/>
            <person name="Yang Z.K."/>
            <person name="Yen H.C."/>
            <person name="Zhou J."/>
            <person name="Wall J.D."/>
            <person name="Hazen T.C."/>
            <person name="Arkin A.P."/>
            <person name="Stahl D.A."/>
        </authorList>
    </citation>
    <scope>NUCLEOTIDE SEQUENCE [LARGE SCALE GENOMIC DNA]</scope>
    <source>
        <strain evidence="3">DP4</strain>
    </source>
</reference>
<evidence type="ECO:0000259" key="1">
    <source>
        <dbReference type="Pfam" id="PF12705"/>
    </source>
</evidence>
<dbReference type="EMBL" id="CP000527">
    <property type="protein sequence ID" value="ABM28185.1"/>
    <property type="molecule type" value="Genomic_DNA"/>
</dbReference>